<evidence type="ECO:0000313" key="3">
    <source>
        <dbReference type="Proteomes" id="UP000838756"/>
    </source>
</evidence>
<gene>
    <name evidence="2" type="primary">jg16155</name>
    <name evidence="2" type="ORF">PAEG_LOCUS12839</name>
</gene>
<comment type="caution">
    <text evidence="2">The sequence shown here is derived from an EMBL/GenBank/DDBJ whole genome shotgun (WGS) entry which is preliminary data.</text>
</comment>
<name>A0A8S4RE69_9NEOP</name>
<keyword evidence="1" id="KW-1133">Transmembrane helix</keyword>
<protein>
    <submittedName>
        <fullName evidence="2">Jg16155 protein</fullName>
    </submittedName>
</protein>
<feature type="transmembrane region" description="Helical" evidence="1">
    <location>
        <begin position="6"/>
        <end position="27"/>
    </location>
</feature>
<dbReference type="InterPro" id="IPR050793">
    <property type="entry name" value="CMP-NeuNAc_synthase"/>
</dbReference>
<keyword evidence="1" id="KW-0812">Transmembrane</keyword>
<accession>A0A8S4RE69</accession>
<dbReference type="Proteomes" id="UP000838756">
    <property type="component" value="Unassembled WGS sequence"/>
</dbReference>
<sequence length="200" mass="22395">MWVRTIVILALFIPISIARNTAVLILARGGSKGIRLKNLSLVGDISLLARSILTARAAGFQDITVSTDHALIALEALKYGAMIIKRSAATSTDWAPSIWGISEFLETRADIDILILLQATSPFVKAQYLSFAVEKLNSPVSYDCIFSSALRLVCGFRFLSGRGKTFHNKQNSLVVLYGKFRKPKVWKLTRNSIYFWRMFY</sequence>
<dbReference type="SUPFAM" id="SSF53448">
    <property type="entry name" value="Nucleotide-diphospho-sugar transferases"/>
    <property type="match status" value="1"/>
</dbReference>
<keyword evidence="1" id="KW-0472">Membrane</keyword>
<evidence type="ECO:0000313" key="2">
    <source>
        <dbReference type="EMBL" id="CAH2235165.1"/>
    </source>
</evidence>
<keyword evidence="3" id="KW-1185">Reference proteome</keyword>
<proteinExistence type="predicted"/>
<dbReference type="AlphaFoldDB" id="A0A8S4RE69"/>
<evidence type="ECO:0000256" key="1">
    <source>
        <dbReference type="SAM" id="Phobius"/>
    </source>
</evidence>
<dbReference type="GO" id="GO:0008781">
    <property type="term" value="F:N-acylneuraminate cytidylyltransferase activity"/>
    <property type="evidence" value="ECO:0007669"/>
    <property type="project" value="TreeGrafter"/>
</dbReference>
<dbReference type="EMBL" id="CAKXAJ010025113">
    <property type="protein sequence ID" value="CAH2235165.1"/>
    <property type="molecule type" value="Genomic_DNA"/>
</dbReference>
<dbReference type="Pfam" id="PF02348">
    <property type="entry name" value="CTP_transf_3"/>
    <property type="match status" value="1"/>
</dbReference>
<dbReference type="PANTHER" id="PTHR21485">
    <property type="entry name" value="HAD SUPERFAMILY MEMBERS CMAS AND KDSC"/>
    <property type="match status" value="1"/>
</dbReference>
<reference evidence="2" key="1">
    <citation type="submission" date="2022-03" db="EMBL/GenBank/DDBJ databases">
        <authorList>
            <person name="Lindestad O."/>
        </authorList>
    </citation>
    <scope>NUCLEOTIDE SEQUENCE</scope>
</reference>
<dbReference type="OrthoDB" id="10262032at2759"/>
<dbReference type="InterPro" id="IPR003329">
    <property type="entry name" value="Cytidylyl_trans"/>
</dbReference>
<dbReference type="InterPro" id="IPR029044">
    <property type="entry name" value="Nucleotide-diphossugar_trans"/>
</dbReference>
<dbReference type="Gene3D" id="3.90.550.10">
    <property type="entry name" value="Spore Coat Polysaccharide Biosynthesis Protein SpsA, Chain A"/>
    <property type="match status" value="1"/>
</dbReference>
<dbReference type="PANTHER" id="PTHR21485:SF3">
    <property type="entry name" value="N-ACYLNEURAMINATE CYTIDYLYLTRANSFERASE"/>
    <property type="match status" value="1"/>
</dbReference>
<organism evidence="2 3">
    <name type="scientific">Pararge aegeria aegeria</name>
    <dbReference type="NCBI Taxonomy" id="348720"/>
    <lineage>
        <taxon>Eukaryota</taxon>
        <taxon>Metazoa</taxon>
        <taxon>Ecdysozoa</taxon>
        <taxon>Arthropoda</taxon>
        <taxon>Hexapoda</taxon>
        <taxon>Insecta</taxon>
        <taxon>Pterygota</taxon>
        <taxon>Neoptera</taxon>
        <taxon>Endopterygota</taxon>
        <taxon>Lepidoptera</taxon>
        <taxon>Glossata</taxon>
        <taxon>Ditrysia</taxon>
        <taxon>Papilionoidea</taxon>
        <taxon>Nymphalidae</taxon>
        <taxon>Satyrinae</taxon>
        <taxon>Satyrini</taxon>
        <taxon>Parargina</taxon>
        <taxon>Pararge</taxon>
    </lineage>
</organism>